<reference evidence="1 2" key="1">
    <citation type="journal article" date="2018" name="PLoS ONE">
        <title>The draft genome of Kipferlia bialata reveals reductive genome evolution in fornicate parasites.</title>
        <authorList>
            <person name="Tanifuji G."/>
            <person name="Takabayashi S."/>
            <person name="Kume K."/>
            <person name="Takagi M."/>
            <person name="Nakayama T."/>
            <person name="Kamikawa R."/>
            <person name="Inagaki Y."/>
            <person name="Hashimoto T."/>
        </authorList>
    </citation>
    <scope>NUCLEOTIDE SEQUENCE [LARGE SCALE GENOMIC DNA]</scope>
    <source>
        <strain evidence="1">NY0173</strain>
    </source>
</reference>
<organism evidence="1 2">
    <name type="scientific">Kipferlia bialata</name>
    <dbReference type="NCBI Taxonomy" id="797122"/>
    <lineage>
        <taxon>Eukaryota</taxon>
        <taxon>Metamonada</taxon>
        <taxon>Carpediemonas-like organisms</taxon>
        <taxon>Kipferlia</taxon>
    </lineage>
</organism>
<evidence type="ECO:0000313" key="1">
    <source>
        <dbReference type="EMBL" id="GIQ83488.1"/>
    </source>
</evidence>
<proteinExistence type="predicted"/>
<evidence type="ECO:0000313" key="2">
    <source>
        <dbReference type="Proteomes" id="UP000265618"/>
    </source>
</evidence>
<dbReference type="AlphaFoldDB" id="A0A9K3GHQ7"/>
<keyword evidence="2" id="KW-1185">Reference proteome</keyword>
<gene>
    <name evidence="1" type="ORF">KIPB_004820</name>
</gene>
<protein>
    <submittedName>
        <fullName evidence="1">Uncharacterized protein</fullName>
    </submittedName>
</protein>
<accession>A0A9K3GHQ7</accession>
<comment type="caution">
    <text evidence="1">The sequence shown here is derived from an EMBL/GenBank/DDBJ whole genome shotgun (WGS) entry which is preliminary data.</text>
</comment>
<dbReference type="EMBL" id="BDIP01001068">
    <property type="protein sequence ID" value="GIQ83488.1"/>
    <property type="molecule type" value="Genomic_DNA"/>
</dbReference>
<name>A0A9K3GHQ7_9EUKA</name>
<sequence length="563" mass="61290">MSSMSSDDCASHTYPFVAHKAFKPYRCDGTHVTPCDVVTLCPGTMVRFIVVDEGTTVTPMHLSEAGETVPYPSGITHIPFPAYGVREGDCLVGVEWDMAERDRLGKGDGDGSNMEGQREDMLGGTKAKRCCRILPSLQKEDYIDPARPCGEVSKMMMHLIPRPGKTPLCLGPYEFYFQKDDPFVDTHYDEKAHVIIGDTRRAFEDQETQEWPLVGCEGDYSMVSQRPILWDVDVVHVAIASAHSVECGMLPYRVSIPPVIQLAMLGYQYLHQTASQLNTIPANVAFRHCRSLSALGYVRDALRVVNGTLTGLERVAGLCGLKMGLSDTEISLCEKIVQSSGIVANEEGIVAAFCIGMQGSKVDDVLMMDSPFVRHVCALATIAQGVNVPISIPSVPVVDALCQVSAALYPDRPLFSASTSTQEEYLSVVITAAARAPLYMPFWRDVSRVILLITPESRLESSTCVLDLSLLSLETLPPGHTMANILSLLHRVSFRALVGARRLSLLLHPSVPPLLADVLEAALLSKEDMENDALEYEDYDGPVFLSSDCAGVATACASLADRG</sequence>
<dbReference type="Proteomes" id="UP000265618">
    <property type="component" value="Unassembled WGS sequence"/>
</dbReference>